<proteinExistence type="predicted"/>
<keyword evidence="2" id="KW-1185">Reference proteome</keyword>
<comment type="caution">
    <text evidence="1">The sequence shown here is derived from an EMBL/GenBank/DDBJ whole genome shotgun (WGS) entry which is preliminary data.</text>
</comment>
<dbReference type="AlphaFoldDB" id="A0A922CZQ3"/>
<evidence type="ECO:0000313" key="1">
    <source>
        <dbReference type="EMBL" id="KAG6465695.1"/>
    </source>
</evidence>
<dbReference type="EMBL" id="JH669666">
    <property type="protein sequence ID" value="KAG6465695.1"/>
    <property type="molecule type" value="Genomic_DNA"/>
</dbReference>
<gene>
    <name evidence="1" type="ORF">O3G_MSEX015326</name>
</gene>
<name>A0A922CZQ3_MANSE</name>
<dbReference type="Proteomes" id="UP000791440">
    <property type="component" value="Unassembled WGS sequence"/>
</dbReference>
<organism evidence="1 2">
    <name type="scientific">Manduca sexta</name>
    <name type="common">Tobacco hawkmoth</name>
    <name type="synonym">Tobacco hornworm</name>
    <dbReference type="NCBI Taxonomy" id="7130"/>
    <lineage>
        <taxon>Eukaryota</taxon>
        <taxon>Metazoa</taxon>
        <taxon>Ecdysozoa</taxon>
        <taxon>Arthropoda</taxon>
        <taxon>Hexapoda</taxon>
        <taxon>Insecta</taxon>
        <taxon>Pterygota</taxon>
        <taxon>Neoptera</taxon>
        <taxon>Endopterygota</taxon>
        <taxon>Lepidoptera</taxon>
        <taxon>Glossata</taxon>
        <taxon>Ditrysia</taxon>
        <taxon>Bombycoidea</taxon>
        <taxon>Sphingidae</taxon>
        <taxon>Sphinginae</taxon>
        <taxon>Sphingini</taxon>
        <taxon>Manduca</taxon>
    </lineage>
</organism>
<accession>A0A922CZQ3</accession>
<reference evidence="1" key="2">
    <citation type="submission" date="2020-12" db="EMBL/GenBank/DDBJ databases">
        <authorList>
            <person name="Kanost M."/>
        </authorList>
    </citation>
    <scope>NUCLEOTIDE SEQUENCE</scope>
</reference>
<protein>
    <submittedName>
        <fullName evidence="1">Uncharacterized protein</fullName>
    </submittedName>
</protein>
<sequence>MDSSGRRRSAPPGCTWWEDGIRRDAVHRQSKGTKLSDTWKDSAEPWTLVPAV</sequence>
<evidence type="ECO:0000313" key="2">
    <source>
        <dbReference type="Proteomes" id="UP000791440"/>
    </source>
</evidence>
<reference evidence="1" key="1">
    <citation type="journal article" date="2016" name="Insect Biochem. Mol. Biol.">
        <title>Multifaceted biological insights from a draft genome sequence of the tobacco hornworm moth, Manduca sexta.</title>
        <authorList>
            <person name="Kanost M.R."/>
            <person name="Arrese E.L."/>
            <person name="Cao X."/>
            <person name="Chen Y.R."/>
            <person name="Chellapilla S."/>
            <person name="Goldsmith M.R."/>
            <person name="Grosse-Wilde E."/>
            <person name="Heckel D.G."/>
            <person name="Herndon N."/>
            <person name="Jiang H."/>
            <person name="Papanicolaou A."/>
            <person name="Qu J."/>
            <person name="Soulages J.L."/>
            <person name="Vogel H."/>
            <person name="Walters J."/>
            <person name="Waterhouse R.M."/>
            <person name="Ahn S.J."/>
            <person name="Almeida F.C."/>
            <person name="An C."/>
            <person name="Aqrawi P."/>
            <person name="Bretschneider A."/>
            <person name="Bryant W.B."/>
            <person name="Bucks S."/>
            <person name="Chao H."/>
            <person name="Chevignon G."/>
            <person name="Christen J.M."/>
            <person name="Clarke D.F."/>
            <person name="Dittmer N.T."/>
            <person name="Ferguson L.C.F."/>
            <person name="Garavelou S."/>
            <person name="Gordon K.H.J."/>
            <person name="Gunaratna R.T."/>
            <person name="Han Y."/>
            <person name="Hauser F."/>
            <person name="He Y."/>
            <person name="Heidel-Fischer H."/>
            <person name="Hirsh A."/>
            <person name="Hu Y."/>
            <person name="Jiang H."/>
            <person name="Kalra D."/>
            <person name="Klinner C."/>
            <person name="Konig C."/>
            <person name="Kovar C."/>
            <person name="Kroll A.R."/>
            <person name="Kuwar S.S."/>
            <person name="Lee S.L."/>
            <person name="Lehman R."/>
            <person name="Li K."/>
            <person name="Li Z."/>
            <person name="Liang H."/>
            <person name="Lovelace S."/>
            <person name="Lu Z."/>
            <person name="Mansfield J.H."/>
            <person name="McCulloch K.J."/>
            <person name="Mathew T."/>
            <person name="Morton B."/>
            <person name="Muzny D.M."/>
            <person name="Neunemann D."/>
            <person name="Ongeri F."/>
            <person name="Pauchet Y."/>
            <person name="Pu L.L."/>
            <person name="Pyrousis I."/>
            <person name="Rao X.J."/>
            <person name="Redding A."/>
            <person name="Roesel C."/>
            <person name="Sanchez-Gracia A."/>
            <person name="Schaack S."/>
            <person name="Shukla A."/>
            <person name="Tetreau G."/>
            <person name="Wang Y."/>
            <person name="Xiong G.H."/>
            <person name="Traut W."/>
            <person name="Walsh T.K."/>
            <person name="Worley K.C."/>
            <person name="Wu D."/>
            <person name="Wu W."/>
            <person name="Wu Y.Q."/>
            <person name="Zhang X."/>
            <person name="Zou Z."/>
            <person name="Zucker H."/>
            <person name="Briscoe A.D."/>
            <person name="Burmester T."/>
            <person name="Clem R.J."/>
            <person name="Feyereisen R."/>
            <person name="Grimmelikhuijzen C.J.P."/>
            <person name="Hamodrakas S.J."/>
            <person name="Hansson B.S."/>
            <person name="Huguet E."/>
            <person name="Jermiin L.S."/>
            <person name="Lan Q."/>
            <person name="Lehman H.K."/>
            <person name="Lorenzen M."/>
            <person name="Merzendorfer H."/>
            <person name="Michalopoulos I."/>
            <person name="Morton D.B."/>
            <person name="Muthukrishnan S."/>
            <person name="Oakeshott J.G."/>
            <person name="Palmer W."/>
            <person name="Park Y."/>
            <person name="Passarelli A.L."/>
            <person name="Rozas J."/>
            <person name="Schwartz L.M."/>
            <person name="Smith W."/>
            <person name="Southgate A."/>
            <person name="Vilcinskas A."/>
            <person name="Vogt R."/>
            <person name="Wang P."/>
            <person name="Werren J."/>
            <person name="Yu X.Q."/>
            <person name="Zhou J.J."/>
            <person name="Brown S.J."/>
            <person name="Scherer S.E."/>
            <person name="Richards S."/>
            <person name="Blissard G.W."/>
        </authorList>
    </citation>
    <scope>NUCLEOTIDE SEQUENCE</scope>
</reference>